<reference evidence="1 2" key="1">
    <citation type="submission" date="2019-10" db="EMBL/GenBank/DDBJ databases">
        <authorList>
            <person name="Palmer J.M."/>
        </authorList>
    </citation>
    <scope>NUCLEOTIDE SEQUENCE [LARGE SCALE GENOMIC DNA]</scope>
    <source>
        <strain evidence="1 2">TWF694</strain>
    </source>
</reference>
<dbReference type="Proteomes" id="UP001365542">
    <property type="component" value="Unassembled WGS sequence"/>
</dbReference>
<keyword evidence="2" id="KW-1185">Reference proteome</keyword>
<sequence>MIALYADVETVQQLRKTDHFKLKYDRNYVQSEFVRLLKERADLSDALLQAFEELLGVINAKAEPISQEPGSLSQIFRLLSGVQEEPKDRGDHDDFSDEEPFEDAFENQSHCCLSHTGN</sequence>
<comment type="caution">
    <text evidence="1">The sequence shown here is derived from an EMBL/GenBank/DDBJ whole genome shotgun (WGS) entry which is preliminary data.</text>
</comment>
<dbReference type="AlphaFoldDB" id="A0AAV9X9W1"/>
<gene>
    <name evidence="1" type="ORF">TWF694_010006</name>
</gene>
<name>A0AAV9X9W1_9PEZI</name>
<proteinExistence type="predicted"/>
<organism evidence="1 2">
    <name type="scientific">Orbilia ellipsospora</name>
    <dbReference type="NCBI Taxonomy" id="2528407"/>
    <lineage>
        <taxon>Eukaryota</taxon>
        <taxon>Fungi</taxon>
        <taxon>Dikarya</taxon>
        <taxon>Ascomycota</taxon>
        <taxon>Pezizomycotina</taxon>
        <taxon>Orbiliomycetes</taxon>
        <taxon>Orbiliales</taxon>
        <taxon>Orbiliaceae</taxon>
        <taxon>Orbilia</taxon>
    </lineage>
</organism>
<protein>
    <submittedName>
        <fullName evidence="1">Uncharacterized protein</fullName>
    </submittedName>
</protein>
<evidence type="ECO:0000313" key="1">
    <source>
        <dbReference type="EMBL" id="KAK6538421.1"/>
    </source>
</evidence>
<dbReference type="EMBL" id="JAVHJO010000007">
    <property type="protein sequence ID" value="KAK6538421.1"/>
    <property type="molecule type" value="Genomic_DNA"/>
</dbReference>
<evidence type="ECO:0000313" key="2">
    <source>
        <dbReference type="Proteomes" id="UP001365542"/>
    </source>
</evidence>
<accession>A0AAV9X9W1</accession>